<sequence length="496" mass="55868">MSLAKQVTPGPIAVANFTLDVDLCRNAWAGPCLLRFNDHHSDFDNFQQSGMSTLSPSIQEQGHRPFSLDHDTLSEIFILCADMTHKDEDHIPAVDTVRRISQVSSTWRQLILSSPLLWARVINLNRFWDCSPEWLNEVARRTKTSGLYVKAEVFWDVHDTVERSKFIRKFVGEHWRRIHDLDLIIKLDDFEEAKAWLSLLSSPSDIQYLRILSTIQTWELFPLSCPHLRALELSDDSGSLLFIPGGADSPRFPSAGRTSFASLKRLDIKGHWPSSVAGIMSILERINPADDCSLYFDCTVDASESSSELESIPAHIALVLPKYLRHVKEHLSSVESPFASVVITKKRIDLFMSPSGPSTHDDDEFRFALEFADGRDTLTHFIRNFITSFESLKLRQVNELSLLIHHDEDIALAAMVQLAETFPSVVNLEVDASTLLQCVKIFQKPAGLISFPALKDITIGLADPMTPGQLAELPHLLGGTSQTQVHLRTENLSEFW</sequence>
<dbReference type="Proteomes" id="UP000284706">
    <property type="component" value="Unassembled WGS sequence"/>
</dbReference>
<dbReference type="AlphaFoldDB" id="A0A409Y3E2"/>
<evidence type="ECO:0000313" key="2">
    <source>
        <dbReference type="Proteomes" id="UP000284706"/>
    </source>
</evidence>
<evidence type="ECO:0000313" key="1">
    <source>
        <dbReference type="EMBL" id="PPQ97566.1"/>
    </source>
</evidence>
<proteinExistence type="predicted"/>
<dbReference type="OrthoDB" id="2946622at2759"/>
<name>A0A409Y3E2_9AGAR</name>
<dbReference type="EMBL" id="NHYE01001226">
    <property type="protein sequence ID" value="PPQ97566.1"/>
    <property type="molecule type" value="Genomic_DNA"/>
</dbReference>
<reference evidence="1 2" key="1">
    <citation type="journal article" date="2018" name="Evol. Lett.">
        <title>Horizontal gene cluster transfer increased hallucinogenic mushroom diversity.</title>
        <authorList>
            <person name="Reynolds H.T."/>
            <person name="Vijayakumar V."/>
            <person name="Gluck-Thaler E."/>
            <person name="Korotkin H.B."/>
            <person name="Matheny P.B."/>
            <person name="Slot J.C."/>
        </authorList>
    </citation>
    <scope>NUCLEOTIDE SEQUENCE [LARGE SCALE GENOMIC DNA]</scope>
    <source>
        <strain evidence="1 2">SRW20</strain>
    </source>
</reference>
<keyword evidence="2" id="KW-1185">Reference proteome</keyword>
<comment type="caution">
    <text evidence="1">The sequence shown here is derived from an EMBL/GenBank/DDBJ whole genome shotgun (WGS) entry which is preliminary data.</text>
</comment>
<accession>A0A409Y3E2</accession>
<organism evidence="1 2">
    <name type="scientific">Gymnopilus dilepis</name>
    <dbReference type="NCBI Taxonomy" id="231916"/>
    <lineage>
        <taxon>Eukaryota</taxon>
        <taxon>Fungi</taxon>
        <taxon>Dikarya</taxon>
        <taxon>Basidiomycota</taxon>
        <taxon>Agaricomycotina</taxon>
        <taxon>Agaricomycetes</taxon>
        <taxon>Agaricomycetidae</taxon>
        <taxon>Agaricales</taxon>
        <taxon>Agaricineae</taxon>
        <taxon>Hymenogastraceae</taxon>
        <taxon>Gymnopilus</taxon>
    </lineage>
</organism>
<protein>
    <recommendedName>
        <fullName evidence="3">F-box domain-containing protein</fullName>
    </recommendedName>
</protein>
<dbReference type="SUPFAM" id="SSF81383">
    <property type="entry name" value="F-box domain"/>
    <property type="match status" value="1"/>
</dbReference>
<dbReference type="InterPro" id="IPR036047">
    <property type="entry name" value="F-box-like_dom_sf"/>
</dbReference>
<gene>
    <name evidence="1" type="ORF">CVT26_002350</name>
</gene>
<dbReference type="InParanoid" id="A0A409Y3E2"/>
<evidence type="ECO:0008006" key="3">
    <source>
        <dbReference type="Google" id="ProtNLM"/>
    </source>
</evidence>